<keyword evidence="8 11" id="KW-0067">ATP-binding</keyword>
<evidence type="ECO:0000256" key="10">
    <source>
        <dbReference type="ARBA" id="ARBA00057735"/>
    </source>
</evidence>
<dbReference type="InterPro" id="IPR027417">
    <property type="entry name" value="P-loop_NTPase"/>
</dbReference>
<comment type="caution">
    <text evidence="13">The sequence shown here is derived from an EMBL/GenBank/DDBJ whole genome shotgun (WGS) entry which is preliminary data.</text>
</comment>
<dbReference type="GO" id="GO:0006233">
    <property type="term" value="P:dTDP biosynthetic process"/>
    <property type="evidence" value="ECO:0007669"/>
    <property type="project" value="InterPro"/>
</dbReference>
<dbReference type="HAMAP" id="MF_00165">
    <property type="entry name" value="Thymidylate_kinase"/>
    <property type="match status" value="1"/>
</dbReference>
<evidence type="ECO:0000256" key="3">
    <source>
        <dbReference type="ARBA" id="ARBA00017144"/>
    </source>
</evidence>
<evidence type="ECO:0000256" key="1">
    <source>
        <dbReference type="ARBA" id="ARBA00009776"/>
    </source>
</evidence>
<dbReference type="PANTHER" id="PTHR10344">
    <property type="entry name" value="THYMIDYLATE KINASE"/>
    <property type="match status" value="1"/>
</dbReference>
<comment type="catalytic activity">
    <reaction evidence="9 11">
        <text>dTMP + ATP = dTDP + ADP</text>
        <dbReference type="Rhea" id="RHEA:13517"/>
        <dbReference type="ChEBI" id="CHEBI:30616"/>
        <dbReference type="ChEBI" id="CHEBI:58369"/>
        <dbReference type="ChEBI" id="CHEBI:63528"/>
        <dbReference type="ChEBI" id="CHEBI:456216"/>
        <dbReference type="EC" id="2.7.4.9"/>
    </reaction>
</comment>
<dbReference type="PANTHER" id="PTHR10344:SF4">
    <property type="entry name" value="UMP-CMP KINASE 2, MITOCHONDRIAL"/>
    <property type="match status" value="1"/>
</dbReference>
<dbReference type="GO" id="GO:0004798">
    <property type="term" value="F:dTMP kinase activity"/>
    <property type="evidence" value="ECO:0007669"/>
    <property type="project" value="UniProtKB-UniRule"/>
</dbReference>
<evidence type="ECO:0000256" key="9">
    <source>
        <dbReference type="ARBA" id="ARBA00048743"/>
    </source>
</evidence>
<keyword evidence="4 11" id="KW-0808">Transferase</keyword>
<comment type="function">
    <text evidence="10 11">Phosphorylation of dTMP to form dTDP in both de novo and salvage pathways of dTTP synthesis.</text>
</comment>
<dbReference type="Pfam" id="PF02223">
    <property type="entry name" value="Thymidylate_kin"/>
    <property type="match status" value="1"/>
</dbReference>
<evidence type="ECO:0000313" key="14">
    <source>
        <dbReference type="Proteomes" id="UP000177053"/>
    </source>
</evidence>
<evidence type="ECO:0000256" key="8">
    <source>
        <dbReference type="ARBA" id="ARBA00022840"/>
    </source>
</evidence>
<proteinExistence type="inferred from homology"/>
<dbReference type="EMBL" id="MGFS01000027">
    <property type="protein sequence ID" value="OGM11007.1"/>
    <property type="molecule type" value="Genomic_DNA"/>
</dbReference>
<dbReference type="Gene3D" id="3.40.50.300">
    <property type="entry name" value="P-loop containing nucleotide triphosphate hydrolases"/>
    <property type="match status" value="1"/>
</dbReference>
<feature type="binding site" evidence="11">
    <location>
        <begin position="13"/>
        <end position="20"/>
    </location>
    <ligand>
        <name>ATP</name>
        <dbReference type="ChEBI" id="CHEBI:30616"/>
    </ligand>
</feature>
<evidence type="ECO:0000256" key="4">
    <source>
        <dbReference type="ARBA" id="ARBA00022679"/>
    </source>
</evidence>
<feature type="domain" description="Thymidylate kinase-like" evidence="12">
    <location>
        <begin position="11"/>
        <end position="201"/>
    </location>
</feature>
<dbReference type="EC" id="2.7.4.9" evidence="2 11"/>
<reference evidence="13 14" key="1">
    <citation type="journal article" date="2016" name="Nat. Commun.">
        <title>Thousands of microbial genomes shed light on interconnected biogeochemical processes in an aquifer system.</title>
        <authorList>
            <person name="Anantharaman K."/>
            <person name="Brown C.T."/>
            <person name="Hug L.A."/>
            <person name="Sharon I."/>
            <person name="Castelle C.J."/>
            <person name="Probst A.J."/>
            <person name="Thomas B.C."/>
            <person name="Singh A."/>
            <person name="Wilkins M.J."/>
            <person name="Karaoz U."/>
            <person name="Brodie E.L."/>
            <person name="Williams K.H."/>
            <person name="Hubbard S.S."/>
            <person name="Banfield J.F."/>
        </authorList>
    </citation>
    <scope>NUCLEOTIDE SEQUENCE [LARGE SCALE GENOMIC DNA]</scope>
</reference>
<protein>
    <recommendedName>
        <fullName evidence="3 11">Thymidylate kinase</fullName>
        <ecNumber evidence="2 11">2.7.4.9</ecNumber>
    </recommendedName>
    <alternativeName>
        <fullName evidence="11">dTMP kinase</fullName>
    </alternativeName>
</protein>
<dbReference type="FunFam" id="3.40.50.300:FF:000225">
    <property type="entry name" value="Thymidylate kinase"/>
    <property type="match status" value="1"/>
</dbReference>
<dbReference type="NCBIfam" id="TIGR00041">
    <property type="entry name" value="DTMP_kinase"/>
    <property type="match status" value="1"/>
</dbReference>
<dbReference type="GO" id="GO:0005829">
    <property type="term" value="C:cytosol"/>
    <property type="evidence" value="ECO:0007669"/>
    <property type="project" value="TreeGrafter"/>
</dbReference>
<keyword evidence="6 11" id="KW-0547">Nucleotide-binding</keyword>
<dbReference type="AlphaFoldDB" id="A0A1F7X7H5"/>
<dbReference type="GO" id="GO:0005524">
    <property type="term" value="F:ATP binding"/>
    <property type="evidence" value="ECO:0007669"/>
    <property type="project" value="UniProtKB-UniRule"/>
</dbReference>
<accession>A0A1F7X7H5</accession>
<dbReference type="InterPro" id="IPR018094">
    <property type="entry name" value="Thymidylate_kinase"/>
</dbReference>
<sequence length="227" mass="25720">MTKLGGFLITFEGNDGSGKSSIIERTNSWLMGEGLSTLCLREPGGTQIGEQIRQVIHYVRNIDMSRMTEFLLYSASRAQLVEEKIYSALEKGLIVMTDRFVDSSIAYQGYGREVPLDFISYVNSAVTQGIVPDLTLLLDIDPDIGIERRMNSRGEINRMDLQNQAYYRKVHQGYIELAKKDTTGRWRVVDTNKPLEDVWDEVKNQVEAALLASGYLERRGKSSERIV</sequence>
<evidence type="ECO:0000313" key="13">
    <source>
        <dbReference type="EMBL" id="OGM11007.1"/>
    </source>
</evidence>
<evidence type="ECO:0000256" key="2">
    <source>
        <dbReference type="ARBA" id="ARBA00012980"/>
    </source>
</evidence>
<organism evidence="13 14">
    <name type="scientific">Candidatus Woesebacteria bacterium RBG_16_34_12</name>
    <dbReference type="NCBI Taxonomy" id="1802480"/>
    <lineage>
        <taxon>Bacteria</taxon>
        <taxon>Candidatus Woeseibacteriota</taxon>
    </lineage>
</organism>
<dbReference type="GO" id="GO:0006235">
    <property type="term" value="P:dTTP biosynthetic process"/>
    <property type="evidence" value="ECO:0007669"/>
    <property type="project" value="UniProtKB-UniRule"/>
</dbReference>
<keyword evidence="7 11" id="KW-0418">Kinase</keyword>
<comment type="similarity">
    <text evidence="1 11">Belongs to the thymidylate kinase family.</text>
</comment>
<gene>
    <name evidence="11" type="primary">tmk</name>
    <name evidence="13" type="ORF">A2Z22_04045</name>
</gene>
<dbReference type="Proteomes" id="UP000177053">
    <property type="component" value="Unassembled WGS sequence"/>
</dbReference>
<name>A0A1F7X7H5_9BACT</name>
<evidence type="ECO:0000256" key="7">
    <source>
        <dbReference type="ARBA" id="ARBA00022777"/>
    </source>
</evidence>
<evidence type="ECO:0000256" key="11">
    <source>
        <dbReference type="HAMAP-Rule" id="MF_00165"/>
    </source>
</evidence>
<dbReference type="SUPFAM" id="SSF52540">
    <property type="entry name" value="P-loop containing nucleoside triphosphate hydrolases"/>
    <property type="match status" value="1"/>
</dbReference>
<evidence type="ECO:0000256" key="5">
    <source>
        <dbReference type="ARBA" id="ARBA00022727"/>
    </source>
</evidence>
<evidence type="ECO:0000256" key="6">
    <source>
        <dbReference type="ARBA" id="ARBA00022741"/>
    </source>
</evidence>
<evidence type="ECO:0000259" key="12">
    <source>
        <dbReference type="Pfam" id="PF02223"/>
    </source>
</evidence>
<dbReference type="InterPro" id="IPR039430">
    <property type="entry name" value="Thymidylate_kin-like_dom"/>
</dbReference>
<dbReference type="CDD" id="cd01672">
    <property type="entry name" value="TMPK"/>
    <property type="match status" value="1"/>
</dbReference>
<dbReference type="GO" id="GO:0006227">
    <property type="term" value="P:dUDP biosynthetic process"/>
    <property type="evidence" value="ECO:0007669"/>
    <property type="project" value="TreeGrafter"/>
</dbReference>
<keyword evidence="5 11" id="KW-0545">Nucleotide biosynthesis</keyword>